<proteinExistence type="predicted"/>
<keyword evidence="3" id="KW-1185">Reference proteome</keyword>
<gene>
    <name evidence="2" type="ORF">NBR_LOCUS5145</name>
</gene>
<dbReference type="EMBL" id="UYSL01011557">
    <property type="protein sequence ID" value="VDL68734.1"/>
    <property type="molecule type" value="Genomic_DNA"/>
</dbReference>
<reference evidence="2 3" key="2">
    <citation type="submission" date="2018-11" db="EMBL/GenBank/DDBJ databases">
        <authorList>
            <consortium name="Pathogen Informatics"/>
        </authorList>
    </citation>
    <scope>NUCLEOTIDE SEQUENCE [LARGE SCALE GENOMIC DNA]</scope>
</reference>
<evidence type="ECO:0000313" key="4">
    <source>
        <dbReference type="WBParaSite" id="NBR_0000514501-mRNA-1"/>
    </source>
</evidence>
<sequence>MMQQQPVQPNPAPSMMQQAIFGAQGALASVSRPYSSSGGTVSSSGFTNSPSMPMAMGGVQAPPQSYTTQSQQPQPSQPQPQQSGTGFGTQQTQQSAAGPTQPSYGFSHRYSCYLVSLIIQILRKHIFRS</sequence>
<feature type="compositionally biased region" description="Low complexity" evidence="1">
    <location>
        <begin position="35"/>
        <end position="45"/>
    </location>
</feature>
<evidence type="ECO:0000313" key="3">
    <source>
        <dbReference type="Proteomes" id="UP000271162"/>
    </source>
</evidence>
<dbReference type="WBParaSite" id="NBR_0000514501-mRNA-1">
    <property type="protein sequence ID" value="NBR_0000514501-mRNA-1"/>
    <property type="gene ID" value="NBR_0000514501"/>
</dbReference>
<evidence type="ECO:0000256" key="1">
    <source>
        <dbReference type="SAM" id="MobiDB-lite"/>
    </source>
</evidence>
<feature type="compositionally biased region" description="Low complexity" evidence="1">
    <location>
        <begin position="60"/>
        <end position="102"/>
    </location>
</feature>
<evidence type="ECO:0000313" key="2">
    <source>
        <dbReference type="EMBL" id="VDL68734.1"/>
    </source>
</evidence>
<protein>
    <submittedName>
        <fullName evidence="4">Hepatocyte growth factor-regulated tyrosine kinase substrate</fullName>
    </submittedName>
</protein>
<reference evidence="4" key="1">
    <citation type="submission" date="2017-02" db="UniProtKB">
        <authorList>
            <consortium name="WormBaseParasite"/>
        </authorList>
    </citation>
    <scope>IDENTIFICATION</scope>
</reference>
<dbReference type="Proteomes" id="UP000271162">
    <property type="component" value="Unassembled WGS sequence"/>
</dbReference>
<accession>A0A0N4XRJ3</accession>
<name>A0A0N4XRJ3_NIPBR</name>
<organism evidence="4">
    <name type="scientific">Nippostrongylus brasiliensis</name>
    <name type="common">Rat hookworm</name>
    <dbReference type="NCBI Taxonomy" id="27835"/>
    <lineage>
        <taxon>Eukaryota</taxon>
        <taxon>Metazoa</taxon>
        <taxon>Ecdysozoa</taxon>
        <taxon>Nematoda</taxon>
        <taxon>Chromadorea</taxon>
        <taxon>Rhabditida</taxon>
        <taxon>Rhabditina</taxon>
        <taxon>Rhabditomorpha</taxon>
        <taxon>Strongyloidea</taxon>
        <taxon>Heligmosomidae</taxon>
        <taxon>Nippostrongylus</taxon>
    </lineage>
</organism>
<feature type="region of interest" description="Disordered" evidence="1">
    <location>
        <begin position="30"/>
        <end position="103"/>
    </location>
</feature>
<dbReference type="AlphaFoldDB" id="A0A0N4XRJ3"/>